<keyword evidence="1" id="KW-0812">Transmembrane</keyword>
<feature type="transmembrane region" description="Helical" evidence="1">
    <location>
        <begin position="18"/>
        <end position="36"/>
    </location>
</feature>
<evidence type="ECO:0000256" key="1">
    <source>
        <dbReference type="SAM" id="Phobius"/>
    </source>
</evidence>
<comment type="caution">
    <text evidence="3">The sequence shown here is derived from an EMBL/GenBank/DDBJ whole genome shotgun (WGS) entry which is preliminary data.</text>
</comment>
<dbReference type="GO" id="GO:0016747">
    <property type="term" value="F:acyltransferase activity, transferring groups other than amino-acyl groups"/>
    <property type="evidence" value="ECO:0007669"/>
    <property type="project" value="InterPro"/>
</dbReference>
<organism evidence="3">
    <name type="scientific">human gut metagenome</name>
    <dbReference type="NCBI Taxonomy" id="408170"/>
    <lineage>
        <taxon>unclassified sequences</taxon>
        <taxon>metagenomes</taxon>
        <taxon>organismal metagenomes</taxon>
    </lineage>
</organism>
<name>K1UEZ2_9ZZZZ</name>
<gene>
    <name evidence="3" type="ORF">OBE_04081</name>
</gene>
<reference evidence="3" key="1">
    <citation type="journal article" date="2013" name="Environ. Microbiol.">
        <title>Microbiota from the distal guts of lean and obese adolescents exhibit partial functional redundancy besides clear differences in community structure.</title>
        <authorList>
            <person name="Ferrer M."/>
            <person name="Ruiz A."/>
            <person name="Lanza F."/>
            <person name="Haange S.B."/>
            <person name="Oberbach A."/>
            <person name="Till H."/>
            <person name="Bargiela R."/>
            <person name="Campoy C."/>
            <person name="Segura M.T."/>
            <person name="Richter M."/>
            <person name="von Bergen M."/>
            <person name="Seifert J."/>
            <person name="Suarez A."/>
        </authorList>
    </citation>
    <scope>NUCLEOTIDE SEQUENCE</scope>
</reference>
<sequence length="110" mass="12862">MKQPNNAVESSNKKHNGIIGFWKFMFCILILLFHCAEKMGKNGFFESGRIGVEFFFIVSGYLMTKKALNNEEGLENIGEETTSYIWRKFKAFFPYRNISVYNIILCKRNI</sequence>
<dbReference type="AlphaFoldDB" id="K1UEZ2"/>
<accession>K1UEZ2</accession>
<feature type="domain" description="Acyltransferase 3" evidence="2">
    <location>
        <begin position="21"/>
        <end position="93"/>
    </location>
</feature>
<evidence type="ECO:0000313" key="3">
    <source>
        <dbReference type="EMBL" id="EKC70056.1"/>
    </source>
</evidence>
<dbReference type="EMBL" id="AJWZ01002772">
    <property type="protein sequence ID" value="EKC70056.1"/>
    <property type="molecule type" value="Genomic_DNA"/>
</dbReference>
<proteinExistence type="predicted"/>
<dbReference type="InterPro" id="IPR002656">
    <property type="entry name" value="Acyl_transf_3_dom"/>
</dbReference>
<keyword evidence="1" id="KW-1133">Transmembrane helix</keyword>
<protein>
    <recommendedName>
        <fullName evidence="2">Acyltransferase 3 domain-containing protein</fullName>
    </recommendedName>
</protein>
<evidence type="ECO:0000259" key="2">
    <source>
        <dbReference type="Pfam" id="PF01757"/>
    </source>
</evidence>
<keyword evidence="1" id="KW-0472">Membrane</keyword>
<dbReference type="Pfam" id="PF01757">
    <property type="entry name" value="Acyl_transf_3"/>
    <property type="match status" value="1"/>
</dbReference>